<feature type="region of interest" description="Disordered" evidence="1">
    <location>
        <begin position="138"/>
        <end position="157"/>
    </location>
</feature>
<accession>A0ABW7UXE1</accession>
<comment type="caution">
    <text evidence="2">The sequence shown here is derived from an EMBL/GenBank/DDBJ whole genome shotgun (WGS) entry which is preliminary data.</text>
</comment>
<name>A0ABW7UXE1_9ACTN</name>
<evidence type="ECO:0000313" key="3">
    <source>
        <dbReference type="Proteomes" id="UP001611548"/>
    </source>
</evidence>
<dbReference type="EMBL" id="JBIRWE010000009">
    <property type="protein sequence ID" value="MFI1966526.1"/>
    <property type="molecule type" value="Genomic_DNA"/>
</dbReference>
<dbReference type="InterPro" id="IPR047763">
    <property type="entry name" value="PG_bind_dom_phiBT1-type"/>
</dbReference>
<proteinExistence type="predicted"/>
<sequence length="236" mass="26456">MKIKRTTALSIRHLLDPTSWMRAHLLFACAPEEAPAAHDLTAFPGERYFRNGACNTFVTCVRSMLVERGALGYYLTGPALGVGWSEQDSRACSAFQRAQKWRVTASQGRMDSRTWAHLVNGQGVDIPPEAATDYLLRYPSGDDNSPTPPPDYPGREAFGTGKSNVSILLLRLKLALSGFADDQIDMLHDASMLHHSWTWDERLRSACTTFQLRQGWRGRQATGFPCADTWRLLWKP</sequence>
<organism evidence="2 3">
    <name type="scientific">Streptomyces pathocidini</name>
    <dbReference type="NCBI Taxonomy" id="1650571"/>
    <lineage>
        <taxon>Bacteria</taxon>
        <taxon>Bacillati</taxon>
        <taxon>Actinomycetota</taxon>
        <taxon>Actinomycetes</taxon>
        <taxon>Kitasatosporales</taxon>
        <taxon>Streptomycetaceae</taxon>
        <taxon>Streptomyces</taxon>
    </lineage>
</organism>
<evidence type="ECO:0000313" key="2">
    <source>
        <dbReference type="EMBL" id="MFI1966526.1"/>
    </source>
</evidence>
<protein>
    <submittedName>
        <fullName evidence="2">Peptidoglycan-binding protein</fullName>
    </submittedName>
</protein>
<gene>
    <name evidence="2" type="ORF">ACH429_20845</name>
</gene>
<reference evidence="2 3" key="1">
    <citation type="submission" date="2024-10" db="EMBL/GenBank/DDBJ databases">
        <title>The Natural Products Discovery Center: Release of the First 8490 Sequenced Strains for Exploring Actinobacteria Biosynthetic Diversity.</title>
        <authorList>
            <person name="Kalkreuter E."/>
            <person name="Kautsar S.A."/>
            <person name="Yang D."/>
            <person name="Bader C.D."/>
            <person name="Teijaro C.N."/>
            <person name="Fluegel L."/>
            <person name="Davis C.M."/>
            <person name="Simpson J.R."/>
            <person name="Lauterbach L."/>
            <person name="Steele A.D."/>
            <person name="Gui C."/>
            <person name="Meng S."/>
            <person name="Li G."/>
            <person name="Viehrig K."/>
            <person name="Ye F."/>
            <person name="Su P."/>
            <person name="Kiefer A.F."/>
            <person name="Nichols A."/>
            <person name="Cepeda A.J."/>
            <person name="Yan W."/>
            <person name="Fan B."/>
            <person name="Jiang Y."/>
            <person name="Adhikari A."/>
            <person name="Zheng C.-J."/>
            <person name="Schuster L."/>
            <person name="Cowan T.M."/>
            <person name="Smanski M.J."/>
            <person name="Chevrette M.G."/>
            <person name="De Carvalho L.P.S."/>
            <person name="Shen B."/>
        </authorList>
    </citation>
    <scope>NUCLEOTIDE SEQUENCE [LARGE SCALE GENOMIC DNA]</scope>
    <source>
        <strain evidence="2 3">NPDC020327</strain>
    </source>
</reference>
<dbReference type="Proteomes" id="UP001611548">
    <property type="component" value="Unassembled WGS sequence"/>
</dbReference>
<evidence type="ECO:0000256" key="1">
    <source>
        <dbReference type="SAM" id="MobiDB-lite"/>
    </source>
</evidence>
<dbReference type="RefSeq" id="WP_157859121.1">
    <property type="nucleotide sequence ID" value="NZ_JBIRWE010000009.1"/>
</dbReference>
<keyword evidence="3" id="KW-1185">Reference proteome</keyword>
<dbReference type="NCBIfam" id="NF038080">
    <property type="entry name" value="PG_bind_siph"/>
    <property type="match status" value="1"/>
</dbReference>